<comment type="caution">
    <text evidence="10">The sequence shown here is derived from an EMBL/GenBank/DDBJ whole genome shotgun (WGS) entry which is preliminary data.</text>
</comment>
<evidence type="ECO:0000256" key="5">
    <source>
        <dbReference type="ARBA" id="ARBA00022692"/>
    </source>
</evidence>
<feature type="transmembrane region" description="Helical" evidence="8">
    <location>
        <begin position="104"/>
        <end position="129"/>
    </location>
</feature>
<dbReference type="PANTHER" id="PTHR43357:SF4">
    <property type="entry name" value="INNER MEMBRANE ABC TRANSPORTER PERMEASE PROTEIN YDCV"/>
    <property type="match status" value="1"/>
</dbReference>
<feature type="transmembrane region" description="Helical" evidence="8">
    <location>
        <begin position="239"/>
        <end position="265"/>
    </location>
</feature>
<name>A0ABU0J6K8_9HYPH</name>
<dbReference type="Gene3D" id="1.10.3720.10">
    <property type="entry name" value="MetI-like"/>
    <property type="match status" value="1"/>
</dbReference>
<dbReference type="RefSeq" id="WP_307273107.1">
    <property type="nucleotide sequence ID" value="NZ_JAUSVX010000004.1"/>
</dbReference>
<comment type="similarity">
    <text evidence="8">Belongs to the binding-protein-dependent transport system permease family.</text>
</comment>
<evidence type="ECO:0000256" key="2">
    <source>
        <dbReference type="ARBA" id="ARBA00022448"/>
    </source>
</evidence>
<evidence type="ECO:0000259" key="9">
    <source>
        <dbReference type="PROSITE" id="PS50928"/>
    </source>
</evidence>
<organism evidence="10 11">
    <name type="scientific">Labrys wisconsinensis</name>
    <dbReference type="NCBI Taxonomy" id="425677"/>
    <lineage>
        <taxon>Bacteria</taxon>
        <taxon>Pseudomonadati</taxon>
        <taxon>Pseudomonadota</taxon>
        <taxon>Alphaproteobacteria</taxon>
        <taxon>Hyphomicrobiales</taxon>
        <taxon>Xanthobacteraceae</taxon>
        <taxon>Labrys</taxon>
    </lineage>
</organism>
<protein>
    <submittedName>
        <fullName evidence="10">Spermidine/putrescine transport system permease protein</fullName>
    </submittedName>
</protein>
<dbReference type="PROSITE" id="PS50928">
    <property type="entry name" value="ABC_TM1"/>
    <property type="match status" value="1"/>
</dbReference>
<proteinExistence type="inferred from homology"/>
<dbReference type="InterPro" id="IPR000515">
    <property type="entry name" value="MetI-like"/>
</dbReference>
<dbReference type="EMBL" id="JAUSVX010000004">
    <property type="protein sequence ID" value="MDQ0469901.1"/>
    <property type="molecule type" value="Genomic_DNA"/>
</dbReference>
<keyword evidence="5 8" id="KW-0812">Transmembrane</keyword>
<evidence type="ECO:0000256" key="3">
    <source>
        <dbReference type="ARBA" id="ARBA00022475"/>
    </source>
</evidence>
<comment type="subcellular location">
    <subcellularLocation>
        <location evidence="1">Cell inner membrane</location>
        <topology evidence="1">Multi-pass membrane protein</topology>
    </subcellularLocation>
    <subcellularLocation>
        <location evidence="8">Cell membrane</location>
        <topology evidence="8">Multi-pass membrane protein</topology>
    </subcellularLocation>
</comment>
<keyword evidence="3" id="KW-1003">Cell membrane</keyword>
<dbReference type="SUPFAM" id="SSF161098">
    <property type="entry name" value="MetI-like"/>
    <property type="match status" value="1"/>
</dbReference>
<dbReference type="Proteomes" id="UP001242480">
    <property type="component" value="Unassembled WGS sequence"/>
</dbReference>
<evidence type="ECO:0000256" key="7">
    <source>
        <dbReference type="ARBA" id="ARBA00023136"/>
    </source>
</evidence>
<sequence>MTALARNTGRPARLRLPMGLGIAAFCGFVFVAAPLVVVAGAALNADAMVFPPRSLTLHWMIAALTDRSFVDAALVSLAVAVVAAAVSTIFALPVALRLRKASPFVASVLTLSFMGPLLVPSVIFALALYSVIMSAFGVTSLAALMIGHVIITMPYPVRTITAVMDNLDPALEDAAGSVGATPWRTFLSITLPLIKPGVIAGFLFAFITSWNDFSISIFLTPRQLQPLPIRIYEYLLYQYRPLIAAVSTWSVIGSAIIVIVIDRLVGLNVFSGRRG</sequence>
<feature type="transmembrane region" description="Helical" evidence="8">
    <location>
        <begin position="135"/>
        <end position="157"/>
    </location>
</feature>
<evidence type="ECO:0000256" key="4">
    <source>
        <dbReference type="ARBA" id="ARBA00022519"/>
    </source>
</evidence>
<dbReference type="InterPro" id="IPR035906">
    <property type="entry name" value="MetI-like_sf"/>
</dbReference>
<accession>A0ABU0J6K8</accession>
<evidence type="ECO:0000313" key="11">
    <source>
        <dbReference type="Proteomes" id="UP001242480"/>
    </source>
</evidence>
<evidence type="ECO:0000313" key="10">
    <source>
        <dbReference type="EMBL" id="MDQ0469901.1"/>
    </source>
</evidence>
<evidence type="ECO:0000256" key="6">
    <source>
        <dbReference type="ARBA" id="ARBA00022989"/>
    </source>
</evidence>
<feature type="domain" description="ABC transmembrane type-1" evidence="9">
    <location>
        <begin position="73"/>
        <end position="261"/>
    </location>
</feature>
<keyword evidence="2 8" id="KW-0813">Transport</keyword>
<dbReference type="PANTHER" id="PTHR43357">
    <property type="entry name" value="INNER MEMBRANE ABC TRANSPORTER PERMEASE PROTEIN YDCV"/>
    <property type="match status" value="1"/>
</dbReference>
<reference evidence="10 11" key="1">
    <citation type="submission" date="2023-07" db="EMBL/GenBank/DDBJ databases">
        <title>Genomic Encyclopedia of Type Strains, Phase IV (KMG-IV): sequencing the most valuable type-strain genomes for metagenomic binning, comparative biology and taxonomic classification.</title>
        <authorList>
            <person name="Goeker M."/>
        </authorList>
    </citation>
    <scope>NUCLEOTIDE SEQUENCE [LARGE SCALE GENOMIC DNA]</scope>
    <source>
        <strain evidence="10 11">DSM 19619</strain>
    </source>
</reference>
<gene>
    <name evidence="10" type="ORF">QO011_002917</name>
</gene>
<feature type="transmembrane region" description="Helical" evidence="8">
    <location>
        <begin position="20"/>
        <end position="43"/>
    </location>
</feature>
<feature type="transmembrane region" description="Helical" evidence="8">
    <location>
        <begin position="72"/>
        <end position="92"/>
    </location>
</feature>
<keyword evidence="4" id="KW-0997">Cell inner membrane</keyword>
<dbReference type="Pfam" id="PF00528">
    <property type="entry name" value="BPD_transp_1"/>
    <property type="match status" value="1"/>
</dbReference>
<keyword evidence="7 8" id="KW-0472">Membrane</keyword>
<keyword evidence="6 8" id="KW-1133">Transmembrane helix</keyword>
<evidence type="ECO:0000256" key="8">
    <source>
        <dbReference type="RuleBase" id="RU363032"/>
    </source>
</evidence>
<evidence type="ECO:0000256" key="1">
    <source>
        <dbReference type="ARBA" id="ARBA00004429"/>
    </source>
</evidence>
<keyword evidence="11" id="KW-1185">Reference proteome</keyword>
<dbReference type="CDD" id="cd06261">
    <property type="entry name" value="TM_PBP2"/>
    <property type="match status" value="1"/>
</dbReference>